<dbReference type="OrthoDB" id="21060at2759"/>
<evidence type="ECO:0000256" key="1">
    <source>
        <dbReference type="ARBA" id="ARBA00004123"/>
    </source>
</evidence>
<evidence type="ECO:0000313" key="11">
    <source>
        <dbReference type="EMBL" id="KIN04902.1"/>
    </source>
</evidence>
<gene>
    <name evidence="11" type="ORF">OIDMADRAFT_157385</name>
</gene>
<dbReference type="GO" id="GO:0006352">
    <property type="term" value="P:DNA-templated transcription initiation"/>
    <property type="evidence" value="ECO:0007669"/>
    <property type="project" value="InterPro"/>
</dbReference>
<feature type="compositionally biased region" description="Polar residues" evidence="9">
    <location>
        <begin position="57"/>
        <end position="105"/>
    </location>
</feature>
<feature type="region of interest" description="Disordered" evidence="9">
    <location>
        <begin position="376"/>
        <end position="400"/>
    </location>
</feature>
<evidence type="ECO:0000256" key="6">
    <source>
        <dbReference type="ARBA" id="ARBA00023242"/>
    </source>
</evidence>
<feature type="compositionally biased region" description="Basic and acidic residues" evidence="9">
    <location>
        <begin position="478"/>
        <end position="487"/>
    </location>
</feature>
<evidence type="ECO:0000256" key="9">
    <source>
        <dbReference type="SAM" id="MobiDB-lite"/>
    </source>
</evidence>
<keyword evidence="12" id="KW-1185">Reference proteome</keyword>
<comment type="similarity">
    <text evidence="2">Belongs to the TAF4 family.</text>
</comment>
<dbReference type="AlphaFoldDB" id="A0A0C3HRK7"/>
<reference evidence="12" key="2">
    <citation type="submission" date="2015-01" db="EMBL/GenBank/DDBJ databases">
        <title>Evolutionary Origins and Diversification of the Mycorrhizal Mutualists.</title>
        <authorList>
            <consortium name="DOE Joint Genome Institute"/>
            <consortium name="Mycorrhizal Genomics Consortium"/>
            <person name="Kohler A."/>
            <person name="Kuo A."/>
            <person name="Nagy L.G."/>
            <person name="Floudas D."/>
            <person name="Copeland A."/>
            <person name="Barry K.W."/>
            <person name="Cichocki N."/>
            <person name="Veneault-Fourrey C."/>
            <person name="LaButti K."/>
            <person name="Lindquist E.A."/>
            <person name="Lipzen A."/>
            <person name="Lundell T."/>
            <person name="Morin E."/>
            <person name="Murat C."/>
            <person name="Riley R."/>
            <person name="Ohm R."/>
            <person name="Sun H."/>
            <person name="Tunlid A."/>
            <person name="Henrissat B."/>
            <person name="Grigoriev I.V."/>
            <person name="Hibbett D.S."/>
            <person name="Martin F."/>
        </authorList>
    </citation>
    <scope>NUCLEOTIDE SEQUENCE [LARGE SCALE GENOMIC DNA]</scope>
    <source>
        <strain evidence="12">Zn</strain>
    </source>
</reference>
<keyword evidence="5" id="KW-0804">Transcription</keyword>
<sequence length="621" mass="65888">MPPTRTFSPPQSSPSPGTPQPFQLPPTKRQRLSPNPPSQPESPYIQSPYAVSPGASAPQSTGTSPHFSNIQLPPNVYNTPYANGPTTPTLSLPQAQPTPQNLGAQSPLNFPSQIPGVQQSGYNNYMMAPQGGAMGPPSRPAEKKEDGVDPMDVLGGTGIDLREEEQYTFQMHDSSFNSQHSGSQAGSISASHSFTQFPAGDEGSFYGAGPANTAAEAHTKSQNEHHAKAAEKAWRDAAHNLAVSRQRELNNPFLMIMTVHKKMEKVAREHGIGVNTEANGKMGTMKLPGDFPSPTVTTQTAVGPNGAITTTKGAFLPHDSLLVDQLALLSIATKHRLRGMIEDAVKLSRGRQTSSHGLVPEEWADVAAPSKAAHSSIVPEDAPRTGWESAVSPHSNTLKRSLSMANRIPTPISDGAKTPGGLRFVNEAVSAMRAAALKEREAEEARLLKRANRNKTGDVTPRQGSVVPGTPGSVAPEIPEKAPTKKEQKRKAEAKVNEAASHAAANVTTAQFLGGGTGLFGKKKKYSWMTGGGGGGTASGASTPGRIMTQGLPGTPAGGVASAVPERLTADGVRRLGTWREDKEKGRGIQIRDWLMVLESDGREKRALQKAYAWLDQSEPK</sequence>
<evidence type="ECO:0000256" key="4">
    <source>
        <dbReference type="ARBA" id="ARBA00023015"/>
    </source>
</evidence>
<feature type="domain" description="Transcription initiation factor TFIID component TAF4 C-terminal" evidence="10">
    <location>
        <begin position="324"/>
        <end position="608"/>
    </location>
</feature>
<evidence type="ECO:0000313" key="12">
    <source>
        <dbReference type="Proteomes" id="UP000054321"/>
    </source>
</evidence>
<keyword evidence="4" id="KW-0805">Transcription regulation</keyword>
<dbReference type="Pfam" id="PF05236">
    <property type="entry name" value="TAF4"/>
    <property type="match status" value="1"/>
</dbReference>
<dbReference type="GO" id="GO:0005669">
    <property type="term" value="C:transcription factor TFIID complex"/>
    <property type="evidence" value="ECO:0007669"/>
    <property type="project" value="InterPro"/>
</dbReference>
<evidence type="ECO:0000256" key="5">
    <source>
        <dbReference type="ARBA" id="ARBA00023163"/>
    </source>
</evidence>
<keyword evidence="6" id="KW-0539">Nucleus</keyword>
<accession>A0A0C3HRK7</accession>
<feature type="compositionally biased region" description="Basic and acidic residues" evidence="9">
    <location>
        <begin position="217"/>
        <end position="233"/>
    </location>
</feature>
<dbReference type="InParanoid" id="A0A0C3HRK7"/>
<evidence type="ECO:0000256" key="7">
    <source>
        <dbReference type="ARBA" id="ARBA00025346"/>
    </source>
</evidence>
<reference evidence="11 12" key="1">
    <citation type="submission" date="2014-04" db="EMBL/GenBank/DDBJ databases">
        <authorList>
            <consortium name="DOE Joint Genome Institute"/>
            <person name="Kuo A."/>
            <person name="Martino E."/>
            <person name="Perotto S."/>
            <person name="Kohler A."/>
            <person name="Nagy L.G."/>
            <person name="Floudas D."/>
            <person name="Copeland A."/>
            <person name="Barry K.W."/>
            <person name="Cichocki N."/>
            <person name="Veneault-Fourrey C."/>
            <person name="LaButti K."/>
            <person name="Lindquist E.A."/>
            <person name="Lipzen A."/>
            <person name="Lundell T."/>
            <person name="Morin E."/>
            <person name="Murat C."/>
            <person name="Sun H."/>
            <person name="Tunlid A."/>
            <person name="Henrissat B."/>
            <person name="Grigoriev I.V."/>
            <person name="Hibbett D.S."/>
            <person name="Martin F."/>
            <person name="Nordberg H.P."/>
            <person name="Cantor M.N."/>
            <person name="Hua S.X."/>
        </authorList>
    </citation>
    <scope>NUCLEOTIDE SEQUENCE [LARGE SCALE GENOMIC DNA]</scope>
    <source>
        <strain evidence="11 12">Zn</strain>
    </source>
</reference>
<evidence type="ECO:0000256" key="3">
    <source>
        <dbReference type="ARBA" id="ARBA00017306"/>
    </source>
</evidence>
<dbReference type="InterPro" id="IPR007900">
    <property type="entry name" value="TAF4_C"/>
</dbReference>
<feature type="compositionally biased region" description="Polar residues" evidence="9">
    <location>
        <begin position="174"/>
        <end position="196"/>
    </location>
</feature>
<comment type="subcellular location">
    <subcellularLocation>
        <location evidence="1">Nucleus</location>
    </subcellularLocation>
</comment>
<feature type="compositionally biased region" description="Pro residues" evidence="9">
    <location>
        <begin position="11"/>
        <end position="24"/>
    </location>
</feature>
<dbReference type="HOGENOM" id="CLU_015147_1_0_1"/>
<feature type="compositionally biased region" description="Low complexity" evidence="9">
    <location>
        <begin position="1"/>
        <end position="10"/>
    </location>
</feature>
<evidence type="ECO:0000256" key="2">
    <source>
        <dbReference type="ARBA" id="ARBA00006178"/>
    </source>
</evidence>
<dbReference type="EMBL" id="KN832872">
    <property type="protein sequence ID" value="KIN04902.1"/>
    <property type="molecule type" value="Genomic_DNA"/>
</dbReference>
<comment type="function">
    <text evidence="7">Functions as a component of the DNA-binding general transcription factor complex TFIID. Binding of TFIID to a promoter (with or without TATA element) is the initial step in pre-initiation complex (PIC) formation. TFIID plays a key role in the regulation of gene expression by RNA polymerase II through different activities such as transcription activator interaction, core promoter recognition and selectivity, TFIIA and TFIIB interaction, chromatin modification (histone acetylation by TAF1), facilitation of DNA opening and initiation of transcription.</text>
</comment>
<dbReference type="STRING" id="913774.A0A0C3HRK7"/>
<name>A0A0C3HRK7_OIDMZ</name>
<feature type="region of interest" description="Disordered" evidence="9">
    <location>
        <begin position="174"/>
        <end position="233"/>
    </location>
</feature>
<dbReference type="Proteomes" id="UP000054321">
    <property type="component" value="Unassembled WGS sequence"/>
</dbReference>
<proteinExistence type="inferred from homology"/>
<evidence type="ECO:0000259" key="10">
    <source>
        <dbReference type="Pfam" id="PF05236"/>
    </source>
</evidence>
<evidence type="ECO:0000256" key="8">
    <source>
        <dbReference type="ARBA" id="ARBA00031747"/>
    </source>
</evidence>
<feature type="region of interest" description="Disordered" evidence="9">
    <location>
        <begin position="1"/>
        <end position="105"/>
    </location>
</feature>
<organism evidence="11 12">
    <name type="scientific">Oidiodendron maius (strain Zn)</name>
    <dbReference type="NCBI Taxonomy" id="913774"/>
    <lineage>
        <taxon>Eukaryota</taxon>
        <taxon>Fungi</taxon>
        <taxon>Dikarya</taxon>
        <taxon>Ascomycota</taxon>
        <taxon>Pezizomycotina</taxon>
        <taxon>Leotiomycetes</taxon>
        <taxon>Leotiomycetes incertae sedis</taxon>
        <taxon>Myxotrichaceae</taxon>
        <taxon>Oidiodendron</taxon>
    </lineage>
</organism>
<protein>
    <recommendedName>
        <fullName evidence="3">Transcription initiation factor TFIID subunit 4</fullName>
    </recommendedName>
    <alternativeName>
        <fullName evidence="8">TBP-associated factor 4</fullName>
    </alternativeName>
</protein>
<feature type="region of interest" description="Disordered" evidence="9">
    <location>
        <begin position="453"/>
        <end position="487"/>
    </location>
</feature>